<dbReference type="GO" id="GO:0005886">
    <property type="term" value="C:plasma membrane"/>
    <property type="evidence" value="ECO:0007669"/>
    <property type="project" value="UniProtKB-SubCell"/>
</dbReference>
<dbReference type="Pfam" id="PF08395">
    <property type="entry name" value="7tm_7"/>
    <property type="match status" value="1"/>
</dbReference>
<keyword evidence="5 6" id="KW-0472">Membrane</keyword>
<evidence type="ECO:0000256" key="3">
    <source>
        <dbReference type="ARBA" id="ARBA00022692"/>
    </source>
</evidence>
<feature type="transmembrane region" description="Helical" evidence="6">
    <location>
        <begin position="149"/>
        <end position="166"/>
    </location>
</feature>
<evidence type="ECO:0000256" key="1">
    <source>
        <dbReference type="ARBA" id="ARBA00004651"/>
    </source>
</evidence>
<keyword evidence="4 6" id="KW-1133">Transmembrane helix</keyword>
<accession>A0A2W1BTX2</accession>
<organism evidence="7 8">
    <name type="scientific">Helicoverpa armigera</name>
    <name type="common">Cotton bollworm</name>
    <name type="synonym">Heliothis armigera</name>
    <dbReference type="NCBI Taxonomy" id="29058"/>
    <lineage>
        <taxon>Eukaryota</taxon>
        <taxon>Metazoa</taxon>
        <taxon>Ecdysozoa</taxon>
        <taxon>Arthropoda</taxon>
        <taxon>Hexapoda</taxon>
        <taxon>Insecta</taxon>
        <taxon>Pterygota</taxon>
        <taxon>Neoptera</taxon>
        <taxon>Endopterygota</taxon>
        <taxon>Lepidoptera</taxon>
        <taxon>Glossata</taxon>
        <taxon>Ditrysia</taxon>
        <taxon>Noctuoidea</taxon>
        <taxon>Noctuidae</taxon>
        <taxon>Heliothinae</taxon>
        <taxon>Helicoverpa</taxon>
    </lineage>
</organism>
<evidence type="ECO:0000256" key="6">
    <source>
        <dbReference type="SAM" id="Phobius"/>
    </source>
</evidence>
<evidence type="ECO:0000313" key="7">
    <source>
        <dbReference type="EMBL" id="PZC76647.1"/>
    </source>
</evidence>
<sequence>MLDALLLGMVWAFVAGIITFVQRLEIITFCKYIDLLRRRLQIINQYLKTFANEQDSKYVTVFTMESETIKTKETVNFIGNASESNTKIRDLAQMYGMIGHTCSMVGKIFSLQILTILMSVFILLITIMYSKQSHRLPNFNGCLWSNGKCSSFIFLLDFLLGFHVIQM</sequence>
<keyword evidence="8" id="KW-1185">Reference proteome</keyword>
<comment type="subcellular location">
    <subcellularLocation>
        <location evidence="1">Cell membrane</location>
        <topology evidence="1">Multi-pass membrane protein</topology>
    </subcellularLocation>
</comment>
<reference evidence="7 8" key="1">
    <citation type="journal article" date="2017" name="BMC Biol.">
        <title>Genomic innovations, transcriptional plasticity and gene loss underlying the evolution and divergence of two highly polyphagous and invasive Helicoverpa pest species.</title>
        <authorList>
            <person name="Pearce S.L."/>
            <person name="Clarke D.F."/>
            <person name="East P.D."/>
            <person name="Elfekih S."/>
            <person name="Gordon K.H."/>
            <person name="Jermiin L.S."/>
            <person name="McGaughran A."/>
            <person name="Oakeshott J.G."/>
            <person name="Papanikolaou A."/>
            <person name="Perera O.P."/>
            <person name="Rane R.V."/>
            <person name="Richards S."/>
            <person name="Tay W.T."/>
            <person name="Walsh T.K."/>
            <person name="Anderson A."/>
            <person name="Anderson C.J."/>
            <person name="Asgari S."/>
            <person name="Board P.G."/>
            <person name="Bretschneider A."/>
            <person name="Campbell P.M."/>
            <person name="Chertemps T."/>
            <person name="Christeller J.T."/>
            <person name="Coppin C.W."/>
            <person name="Downes S.J."/>
            <person name="Duan G."/>
            <person name="Farnsworth C.A."/>
            <person name="Good R.T."/>
            <person name="Han L.B."/>
            <person name="Han Y.C."/>
            <person name="Hatje K."/>
            <person name="Horne I."/>
            <person name="Huang Y.P."/>
            <person name="Hughes D.S."/>
            <person name="Jacquin-Joly E."/>
            <person name="James W."/>
            <person name="Jhangiani S."/>
            <person name="Kollmar M."/>
            <person name="Kuwar S.S."/>
            <person name="Li S."/>
            <person name="Liu N.Y."/>
            <person name="Maibeche M.T."/>
            <person name="Miller J.R."/>
            <person name="Montagne N."/>
            <person name="Perry T."/>
            <person name="Qu J."/>
            <person name="Song S.V."/>
            <person name="Sutton G.G."/>
            <person name="Vogel H."/>
            <person name="Walenz B.P."/>
            <person name="Xu W."/>
            <person name="Zhang H.J."/>
            <person name="Zou Z."/>
            <person name="Batterham P."/>
            <person name="Edwards O.R."/>
            <person name="Feyereisen R."/>
            <person name="Gibbs R.A."/>
            <person name="Heckel D.G."/>
            <person name="McGrath A."/>
            <person name="Robin C."/>
            <person name="Scherer S.E."/>
            <person name="Worley K.C."/>
            <person name="Wu Y.D."/>
        </authorList>
    </citation>
    <scope>NUCLEOTIDE SEQUENCE [LARGE SCALE GENOMIC DNA]</scope>
    <source>
        <strain evidence="7">Harm_GR_Male_#8</strain>
        <tissue evidence="7">Whole organism</tissue>
    </source>
</reference>
<evidence type="ECO:0000256" key="2">
    <source>
        <dbReference type="ARBA" id="ARBA00022475"/>
    </source>
</evidence>
<dbReference type="InterPro" id="IPR013604">
    <property type="entry name" value="7TM_chemorcpt"/>
</dbReference>
<evidence type="ECO:0000256" key="4">
    <source>
        <dbReference type="ARBA" id="ARBA00022989"/>
    </source>
</evidence>
<dbReference type="GO" id="GO:0050909">
    <property type="term" value="P:sensory perception of taste"/>
    <property type="evidence" value="ECO:0007669"/>
    <property type="project" value="InterPro"/>
</dbReference>
<gene>
    <name evidence="7" type="primary">HaOG200768</name>
    <name evidence="7" type="ORF">B5X24_HaOG200768</name>
</gene>
<dbReference type="OrthoDB" id="7354650at2759"/>
<dbReference type="Proteomes" id="UP000249218">
    <property type="component" value="Unassembled WGS sequence"/>
</dbReference>
<evidence type="ECO:0000256" key="5">
    <source>
        <dbReference type="ARBA" id="ARBA00023136"/>
    </source>
</evidence>
<dbReference type="EMBL" id="KZ149950">
    <property type="protein sequence ID" value="PZC76647.1"/>
    <property type="molecule type" value="Genomic_DNA"/>
</dbReference>
<feature type="transmembrane region" description="Helical" evidence="6">
    <location>
        <begin position="109"/>
        <end position="129"/>
    </location>
</feature>
<keyword evidence="2" id="KW-1003">Cell membrane</keyword>
<name>A0A2W1BTX2_HELAM</name>
<proteinExistence type="predicted"/>
<dbReference type="AlphaFoldDB" id="A0A2W1BTX2"/>
<evidence type="ECO:0000313" key="8">
    <source>
        <dbReference type="Proteomes" id="UP000249218"/>
    </source>
</evidence>
<keyword evidence="3 6" id="KW-0812">Transmembrane</keyword>
<protein>
    <submittedName>
        <fullName evidence="7">Uncharacterized protein</fullName>
    </submittedName>
</protein>